<proteinExistence type="predicted"/>
<protein>
    <submittedName>
        <fullName evidence="2">Glycosyltransferase</fullName>
    </submittedName>
</protein>
<evidence type="ECO:0000313" key="3">
    <source>
        <dbReference type="Proteomes" id="UP000325827"/>
    </source>
</evidence>
<evidence type="ECO:0000313" key="2">
    <source>
        <dbReference type="EMBL" id="KAA9111706.1"/>
    </source>
</evidence>
<dbReference type="InterPro" id="IPR029044">
    <property type="entry name" value="Nucleotide-diphossugar_trans"/>
</dbReference>
<evidence type="ECO:0000259" key="1">
    <source>
        <dbReference type="Pfam" id="PF00535"/>
    </source>
</evidence>
<dbReference type="InterPro" id="IPR050834">
    <property type="entry name" value="Glycosyltransf_2"/>
</dbReference>
<reference evidence="3" key="1">
    <citation type="submission" date="2019-09" db="EMBL/GenBank/DDBJ databases">
        <title>Mumia zhuanghuii sp. nov. isolated from the intestinal contents of plateau pika (Ochotona curzoniae) in the Qinghai-Tibet plateau of China.</title>
        <authorList>
            <person name="Tian Z."/>
        </authorList>
    </citation>
    <scope>NUCLEOTIDE SEQUENCE [LARGE SCALE GENOMIC DNA]</scope>
    <source>
        <strain evidence="3">JCM 30598</strain>
    </source>
</reference>
<dbReference type="SUPFAM" id="SSF53448">
    <property type="entry name" value="Nucleotide-diphospho-sugar transferases"/>
    <property type="match status" value="1"/>
</dbReference>
<dbReference type="PANTHER" id="PTHR43685:SF2">
    <property type="entry name" value="GLYCOSYLTRANSFERASE 2-LIKE DOMAIN-CONTAINING PROTEIN"/>
    <property type="match status" value="1"/>
</dbReference>
<dbReference type="PANTHER" id="PTHR43685">
    <property type="entry name" value="GLYCOSYLTRANSFERASE"/>
    <property type="match status" value="1"/>
</dbReference>
<dbReference type="GO" id="GO:0016740">
    <property type="term" value="F:transferase activity"/>
    <property type="evidence" value="ECO:0007669"/>
    <property type="project" value="UniProtKB-KW"/>
</dbReference>
<dbReference type="Pfam" id="PF00535">
    <property type="entry name" value="Glycos_transf_2"/>
    <property type="match status" value="1"/>
</dbReference>
<comment type="caution">
    <text evidence="2">The sequence shown here is derived from an EMBL/GenBank/DDBJ whole genome shotgun (WGS) entry which is preliminary data.</text>
</comment>
<accession>A0A5J5J6D2</accession>
<keyword evidence="3" id="KW-1185">Reference proteome</keyword>
<gene>
    <name evidence="2" type="ORF">F6B43_06430</name>
</gene>
<sequence>MATYNGAEYVAHQLRSILDELAPQDDVVVVDDASSDDTVAIIEAMGDPRVRVIRQSPNRGYVRTFESAMLNATGDVLLLADQDDEWIAGRRDALVEAALASGVAASNLVLLGSGQPLRSPIGGRPWLLRSSDSVQRLRNELRILAGVAPYFGCAMAVRRDMLPVLTPFPAYLSESHDLWIATAANEMRALRHVEQATVRRRIHDSNASSSAPRGLRAALRSRLMLARAWADARRRVRSR</sequence>
<dbReference type="Gene3D" id="3.90.550.10">
    <property type="entry name" value="Spore Coat Polysaccharide Biosynthesis Protein SpsA, Chain A"/>
    <property type="match status" value="1"/>
</dbReference>
<name>A0A5J5J6D2_9MICO</name>
<feature type="domain" description="Glycosyltransferase 2-like" evidence="1">
    <location>
        <begin position="1"/>
        <end position="105"/>
    </location>
</feature>
<keyword evidence="2" id="KW-0808">Transferase</keyword>
<dbReference type="EMBL" id="VYSA01000001">
    <property type="protein sequence ID" value="KAA9111706.1"/>
    <property type="molecule type" value="Genomic_DNA"/>
</dbReference>
<dbReference type="OrthoDB" id="9802649at2"/>
<organism evidence="2 3">
    <name type="scientific">Microbacterium rhizomatis</name>
    <dbReference type="NCBI Taxonomy" id="1631477"/>
    <lineage>
        <taxon>Bacteria</taxon>
        <taxon>Bacillati</taxon>
        <taxon>Actinomycetota</taxon>
        <taxon>Actinomycetes</taxon>
        <taxon>Micrococcales</taxon>
        <taxon>Microbacteriaceae</taxon>
        <taxon>Microbacterium</taxon>
    </lineage>
</organism>
<dbReference type="AlphaFoldDB" id="A0A5J5J6D2"/>
<dbReference type="Proteomes" id="UP000325827">
    <property type="component" value="Unassembled WGS sequence"/>
</dbReference>
<dbReference type="InterPro" id="IPR001173">
    <property type="entry name" value="Glyco_trans_2-like"/>
</dbReference>